<comment type="caution">
    <text evidence="2">The sequence shown here is derived from an EMBL/GenBank/DDBJ whole genome shotgun (WGS) entry which is preliminary data.</text>
</comment>
<dbReference type="InterPro" id="IPR004360">
    <property type="entry name" value="Glyas_Fos-R_dOase_dom"/>
</dbReference>
<proteinExistence type="predicted"/>
<keyword evidence="3" id="KW-1185">Reference proteome</keyword>
<accession>A0ABP4W413</accession>
<evidence type="ECO:0000313" key="3">
    <source>
        <dbReference type="Proteomes" id="UP001501057"/>
    </source>
</evidence>
<dbReference type="InterPro" id="IPR029068">
    <property type="entry name" value="Glyas_Bleomycin-R_OHBP_Dase"/>
</dbReference>
<dbReference type="EMBL" id="BAAAME010000005">
    <property type="protein sequence ID" value="GAA1746373.1"/>
    <property type="molecule type" value="Genomic_DNA"/>
</dbReference>
<gene>
    <name evidence="2" type="ORF">GCM10009710_28030</name>
</gene>
<sequence length="305" mass="32589">MEFDGLDHVFLPTSDLDRLTALYGVVMGFAVAHDDPDPDPAWSGLLGVHAPVEHLRVLEKQGAQGGGIVLARVEGLERLGDPGPPARRGPYALDFYARDSDDLEARLLAAGWAFTAEPVHYPLPGTDIPVRERMLVQDESGLLHAIVLHRPMGTRSVVGVDPAQDCSEVVAVVCLTPDLEDARRFAAESLGGREYFRGDFDGPAMEQMLGMGPGERLEASLYRGPASRNARLEFAWRPGSTPGAPADAPRVTLGLRAAGVEVADAWSDHGTVGPTSPVSLGAELLLARRFSTRYDVGVLLLSPAA</sequence>
<protein>
    <recommendedName>
        <fullName evidence="1">VOC domain-containing protein</fullName>
    </recommendedName>
</protein>
<reference evidence="3" key="1">
    <citation type="journal article" date="2019" name="Int. J. Syst. Evol. Microbiol.">
        <title>The Global Catalogue of Microorganisms (GCM) 10K type strain sequencing project: providing services to taxonomists for standard genome sequencing and annotation.</title>
        <authorList>
            <consortium name="The Broad Institute Genomics Platform"/>
            <consortium name="The Broad Institute Genome Sequencing Center for Infectious Disease"/>
            <person name="Wu L."/>
            <person name="Ma J."/>
        </authorList>
    </citation>
    <scope>NUCLEOTIDE SEQUENCE [LARGE SCALE GENOMIC DNA]</scope>
    <source>
        <strain evidence="3">JCM 13518</strain>
    </source>
</reference>
<name>A0ABP4W413_9ACTN</name>
<dbReference type="PROSITE" id="PS51819">
    <property type="entry name" value="VOC"/>
    <property type="match status" value="1"/>
</dbReference>
<dbReference type="RefSeq" id="WP_344202736.1">
    <property type="nucleotide sequence ID" value="NZ_BAAAME010000005.1"/>
</dbReference>
<dbReference type="Pfam" id="PF00903">
    <property type="entry name" value="Glyoxalase"/>
    <property type="match status" value="1"/>
</dbReference>
<dbReference type="InterPro" id="IPR037523">
    <property type="entry name" value="VOC_core"/>
</dbReference>
<evidence type="ECO:0000259" key="1">
    <source>
        <dbReference type="PROSITE" id="PS51819"/>
    </source>
</evidence>
<dbReference type="Gene3D" id="3.10.180.10">
    <property type="entry name" value="2,3-Dihydroxybiphenyl 1,2-Dioxygenase, domain 1"/>
    <property type="match status" value="1"/>
</dbReference>
<dbReference type="SUPFAM" id="SSF54593">
    <property type="entry name" value="Glyoxalase/Bleomycin resistance protein/Dihydroxybiphenyl dioxygenase"/>
    <property type="match status" value="1"/>
</dbReference>
<dbReference type="CDD" id="cd06587">
    <property type="entry name" value="VOC"/>
    <property type="match status" value="1"/>
</dbReference>
<feature type="domain" description="VOC" evidence="1">
    <location>
        <begin position="5"/>
        <end position="149"/>
    </location>
</feature>
<evidence type="ECO:0000313" key="2">
    <source>
        <dbReference type="EMBL" id="GAA1746373.1"/>
    </source>
</evidence>
<organism evidence="2 3">
    <name type="scientific">Aeromicrobium alkaliterrae</name>
    <dbReference type="NCBI Taxonomy" id="302168"/>
    <lineage>
        <taxon>Bacteria</taxon>
        <taxon>Bacillati</taxon>
        <taxon>Actinomycetota</taxon>
        <taxon>Actinomycetes</taxon>
        <taxon>Propionibacteriales</taxon>
        <taxon>Nocardioidaceae</taxon>
        <taxon>Aeromicrobium</taxon>
    </lineage>
</organism>
<dbReference type="Proteomes" id="UP001501057">
    <property type="component" value="Unassembled WGS sequence"/>
</dbReference>